<dbReference type="GO" id="GO:0007018">
    <property type="term" value="P:microtubule-based movement"/>
    <property type="evidence" value="ECO:0007669"/>
    <property type="project" value="InterPro"/>
</dbReference>
<dbReference type="Proteomes" id="UP000265080">
    <property type="component" value="Chromosome 17"/>
</dbReference>
<dbReference type="OMA" id="SIYNMSQ"/>
<reference evidence="1 2" key="1">
    <citation type="submission" date="2018-03" db="EMBL/GenBank/DDBJ databases">
        <title>Finding Nemo's genes: A chromosome-scale reference assembly of the genome of the orange clownfish Amphiprion percula.</title>
        <authorList>
            <person name="Lehmann R."/>
        </authorList>
    </citation>
    <scope>NUCLEOTIDE SEQUENCE</scope>
</reference>
<dbReference type="STRING" id="161767.ENSAPEP00000026874"/>
<reference evidence="1" key="3">
    <citation type="submission" date="2025-09" db="UniProtKB">
        <authorList>
            <consortium name="Ensembl"/>
        </authorList>
    </citation>
    <scope>IDENTIFICATION</scope>
</reference>
<dbReference type="GO" id="GO:0051959">
    <property type="term" value="F:dynein light intermediate chain binding"/>
    <property type="evidence" value="ECO:0007669"/>
    <property type="project" value="InterPro"/>
</dbReference>
<dbReference type="InterPro" id="IPR026983">
    <property type="entry name" value="DHC"/>
</dbReference>
<accession>A0A3P8TPE1</accession>
<dbReference type="GO" id="GO:0030286">
    <property type="term" value="C:dynein complex"/>
    <property type="evidence" value="ECO:0007669"/>
    <property type="project" value="InterPro"/>
</dbReference>
<sequence>VSLRMLQQCFSEKILQHDSIYNMSQNRGYAVPPPLPSACNAEPSELYQIVQRHSHHPPILQTNSWTLAVPYKEQCHHRTPSESIGNNYSPRAKGLKMTKLQHRTASQNGFLILMRLLPCFYGVLVPEAHDLIRSCFHRDASCRASILSQGRHKLRDSPAPSSRPISPTEQLDIMRRQEENMTQTGPTDRDLERYMYYITTGVESSVLAPQPRQQMINILKLLPPDSEDSGKHLQILRANMEEEVKKDYYLSLKKSIVDYILMDPSERQRLSIHSIPRPFPRRVIRAPVPWTTSYRDAHMWQSEHLYTITPIMVLLYSSLRFVKMEDLFSASLPLLPSEFEELVQRHLLPVCQTVSEQSDLWIPFILKSEHDSDAPFSVQEFFNCVAALMSLQLRSLVIQSLENLLQFFMIHEEGNDFGEVFDEMQYVQPQVLLVKLQLDESHIVFSPSFQECWEVINRAFMEIIRSAEKLPRVECILSPNIKNVYLCTVMPDESLVTNLINKAKDVFNKNTVGPQKYLNVYQKYSNLLDNTAKQDVSAFLKEKHSLKGFSKSFKLLWVEIASLRITVPLSMFCLYVGKLNNDLCDRAGRLKDKIVMFEVEENRELNKG</sequence>
<name>A0A3P8TPE1_AMPPE</name>
<keyword evidence="2" id="KW-1185">Reference proteome</keyword>
<dbReference type="PANTHER" id="PTHR22878">
    <property type="entry name" value="DYNEIN HEAVY CHAIN 6, AXONEMAL-LIKE-RELATED"/>
    <property type="match status" value="1"/>
</dbReference>
<dbReference type="PANTHER" id="PTHR22878:SF71">
    <property type="entry name" value="DYNEIN, AXONEMAL, HEAVY CHAIN 3"/>
    <property type="match status" value="1"/>
</dbReference>
<protein>
    <submittedName>
        <fullName evidence="1">Uncharacterized protein</fullName>
    </submittedName>
</protein>
<evidence type="ECO:0000313" key="1">
    <source>
        <dbReference type="Ensembl" id="ENSAPEP00000026874.1"/>
    </source>
</evidence>
<proteinExistence type="predicted"/>
<organism evidence="1 2">
    <name type="scientific">Amphiprion percula</name>
    <name type="common">Orange clownfish</name>
    <name type="synonym">Lutjanus percula</name>
    <dbReference type="NCBI Taxonomy" id="161767"/>
    <lineage>
        <taxon>Eukaryota</taxon>
        <taxon>Metazoa</taxon>
        <taxon>Chordata</taxon>
        <taxon>Craniata</taxon>
        <taxon>Vertebrata</taxon>
        <taxon>Euteleostomi</taxon>
        <taxon>Actinopterygii</taxon>
        <taxon>Neopterygii</taxon>
        <taxon>Teleostei</taxon>
        <taxon>Neoteleostei</taxon>
        <taxon>Acanthomorphata</taxon>
        <taxon>Ovalentaria</taxon>
        <taxon>Pomacentridae</taxon>
        <taxon>Amphiprion</taxon>
    </lineage>
</organism>
<dbReference type="AlphaFoldDB" id="A0A3P8TPE1"/>
<reference evidence="1" key="2">
    <citation type="submission" date="2025-08" db="UniProtKB">
        <authorList>
            <consortium name="Ensembl"/>
        </authorList>
    </citation>
    <scope>IDENTIFICATION</scope>
</reference>
<dbReference type="GeneTree" id="ENSGT00940000154959"/>
<evidence type="ECO:0000313" key="2">
    <source>
        <dbReference type="Proteomes" id="UP000265080"/>
    </source>
</evidence>
<dbReference type="Ensembl" id="ENSAPET00000027591.1">
    <property type="protein sequence ID" value="ENSAPEP00000026874.1"/>
    <property type="gene ID" value="ENSAPEG00000019059.1"/>
</dbReference>
<dbReference type="GO" id="GO:0045505">
    <property type="term" value="F:dynein intermediate chain binding"/>
    <property type="evidence" value="ECO:0007669"/>
    <property type="project" value="InterPro"/>
</dbReference>